<keyword evidence="5" id="KW-1185">Reference proteome</keyword>
<reference evidence="5" key="1">
    <citation type="journal article" date="2018" name="Nat. Microbiol.">
        <title>Leveraging single-cell genomics to expand the fungal tree of life.</title>
        <authorList>
            <person name="Ahrendt S.R."/>
            <person name="Quandt C.A."/>
            <person name="Ciobanu D."/>
            <person name="Clum A."/>
            <person name="Salamov A."/>
            <person name="Andreopoulos B."/>
            <person name="Cheng J.F."/>
            <person name="Woyke T."/>
            <person name="Pelin A."/>
            <person name="Henrissat B."/>
            <person name="Reynolds N.K."/>
            <person name="Benny G.L."/>
            <person name="Smith M.E."/>
            <person name="James T.Y."/>
            <person name="Grigoriev I.V."/>
        </authorList>
    </citation>
    <scope>NUCLEOTIDE SEQUENCE [LARGE SCALE GENOMIC DNA]</scope>
</reference>
<keyword evidence="1 4" id="KW-0378">Hydrolase</keyword>
<feature type="non-terminal residue" evidence="4">
    <location>
        <position position="268"/>
    </location>
</feature>
<protein>
    <submittedName>
        <fullName evidence="4">Alpha/Beta hydrolase protein</fullName>
    </submittedName>
</protein>
<evidence type="ECO:0000259" key="3">
    <source>
        <dbReference type="Pfam" id="PF01764"/>
    </source>
</evidence>
<dbReference type="InterPro" id="IPR051299">
    <property type="entry name" value="AB_hydrolase_lip/est"/>
</dbReference>
<dbReference type="AlphaFoldDB" id="A0A4P9W4X9"/>
<feature type="domain" description="Fungal lipase-type" evidence="3">
    <location>
        <begin position="158"/>
        <end position="268"/>
    </location>
</feature>
<evidence type="ECO:0000313" key="4">
    <source>
        <dbReference type="EMBL" id="RKO87429.1"/>
    </source>
</evidence>
<keyword evidence="2" id="KW-0732">Signal</keyword>
<dbReference type="PANTHER" id="PTHR46640:SF3">
    <property type="entry name" value="LIPASE LIH1-RELATED"/>
    <property type="match status" value="1"/>
</dbReference>
<name>A0A4P9W4X9_9FUNG</name>
<dbReference type="SUPFAM" id="SSF53474">
    <property type="entry name" value="alpha/beta-Hydrolases"/>
    <property type="match status" value="1"/>
</dbReference>
<gene>
    <name evidence="4" type="ORF">BDK51DRAFT_35193</name>
</gene>
<dbReference type="GO" id="GO:0006629">
    <property type="term" value="P:lipid metabolic process"/>
    <property type="evidence" value="ECO:0007669"/>
    <property type="project" value="InterPro"/>
</dbReference>
<dbReference type="InterPro" id="IPR002921">
    <property type="entry name" value="Fungal_lipase-type"/>
</dbReference>
<feature type="signal peptide" evidence="2">
    <location>
        <begin position="1"/>
        <end position="15"/>
    </location>
</feature>
<organism evidence="4 5">
    <name type="scientific">Blyttiomyces helicus</name>
    <dbReference type="NCBI Taxonomy" id="388810"/>
    <lineage>
        <taxon>Eukaryota</taxon>
        <taxon>Fungi</taxon>
        <taxon>Fungi incertae sedis</taxon>
        <taxon>Chytridiomycota</taxon>
        <taxon>Chytridiomycota incertae sedis</taxon>
        <taxon>Chytridiomycetes</taxon>
        <taxon>Chytridiomycetes incertae sedis</taxon>
        <taxon>Blyttiomyces</taxon>
    </lineage>
</organism>
<sequence>MLTPILLSLLAAAAASPTPAAINVADRQQQIDYMTSILKVQADPAWSTMSDSNLANAFQQLLLSKSDAVAGNLKTTLTRRVAQSTDEVSQEMHDDLDLHAYYMSAAYCLAPVVKDWSCGSRCGGPTSGTQVWKYFDEDFLTQNVVGYVATNNNMNAIIVAYRGTLSPQNALVDIDLLYQSQPNSTFSSSQSPPANAFVHSGFQNAYAASANDVIGTLKNLLSQSQFSNYEIHVVGHSMGGAIASVATLDIISKFPNSVVKTYTYGQPR</sequence>
<accession>A0A4P9W4X9</accession>
<dbReference type="EMBL" id="KZ997429">
    <property type="protein sequence ID" value="RKO87429.1"/>
    <property type="molecule type" value="Genomic_DNA"/>
</dbReference>
<dbReference type="PANTHER" id="PTHR46640">
    <property type="entry name" value="TRIACYLGLYCEROL LIPASE, PUTATIVE (AFU_ORTHOLOGUE AFUA_6G06510)-RELATED"/>
    <property type="match status" value="1"/>
</dbReference>
<dbReference type="Proteomes" id="UP000269721">
    <property type="component" value="Unassembled WGS sequence"/>
</dbReference>
<dbReference type="InterPro" id="IPR029058">
    <property type="entry name" value="AB_hydrolase_fold"/>
</dbReference>
<evidence type="ECO:0000256" key="1">
    <source>
        <dbReference type="ARBA" id="ARBA00022801"/>
    </source>
</evidence>
<dbReference type="GO" id="GO:0016787">
    <property type="term" value="F:hydrolase activity"/>
    <property type="evidence" value="ECO:0007669"/>
    <property type="project" value="UniProtKB-KW"/>
</dbReference>
<dbReference type="CDD" id="cd00519">
    <property type="entry name" value="Lipase_3"/>
    <property type="match status" value="1"/>
</dbReference>
<dbReference type="OrthoDB" id="2099471at2759"/>
<evidence type="ECO:0000256" key="2">
    <source>
        <dbReference type="SAM" id="SignalP"/>
    </source>
</evidence>
<dbReference type="Pfam" id="PF01764">
    <property type="entry name" value="Lipase_3"/>
    <property type="match status" value="1"/>
</dbReference>
<dbReference type="Gene3D" id="3.40.50.1820">
    <property type="entry name" value="alpha/beta hydrolase"/>
    <property type="match status" value="1"/>
</dbReference>
<evidence type="ECO:0000313" key="5">
    <source>
        <dbReference type="Proteomes" id="UP000269721"/>
    </source>
</evidence>
<feature type="chain" id="PRO_5020468921" evidence="2">
    <location>
        <begin position="16"/>
        <end position="268"/>
    </location>
</feature>
<proteinExistence type="predicted"/>